<protein>
    <recommendedName>
        <fullName evidence="4">Tripeptidyl-peptidase 2</fullName>
        <ecNumber evidence="3">3.4.14.10</ecNumber>
    </recommendedName>
    <alternativeName>
        <fullName evidence="9">Tripeptidyl aminopeptidase</fullName>
    </alternativeName>
</protein>
<dbReference type="Pfam" id="PF21223">
    <property type="entry name" value="TPPII_Ig-like-1"/>
    <property type="match status" value="1"/>
</dbReference>
<evidence type="ECO:0000256" key="7">
    <source>
        <dbReference type="ARBA" id="ARBA00022801"/>
    </source>
</evidence>
<evidence type="ECO:0000259" key="13">
    <source>
        <dbReference type="Pfam" id="PF12580"/>
    </source>
</evidence>
<dbReference type="Gene3D" id="1.25.40.710">
    <property type="match status" value="1"/>
</dbReference>
<dbReference type="WBParaSite" id="BXY_0328300.1">
    <property type="protein sequence ID" value="BXY_0328300.1"/>
    <property type="gene ID" value="BXY_0328300"/>
</dbReference>
<dbReference type="GO" id="GO:0008240">
    <property type="term" value="F:tripeptidyl-peptidase activity"/>
    <property type="evidence" value="ECO:0007669"/>
    <property type="project" value="UniProtKB-EC"/>
</dbReference>
<dbReference type="Gene3D" id="3.40.50.200">
    <property type="entry name" value="Peptidase S8/S53 domain"/>
    <property type="match status" value="2"/>
</dbReference>
<keyword evidence="8 10" id="KW-0720">Serine protease</keyword>
<keyword evidence="5" id="KW-0031">Aminopeptidase</keyword>
<evidence type="ECO:0000256" key="5">
    <source>
        <dbReference type="ARBA" id="ARBA00022438"/>
    </source>
</evidence>
<dbReference type="GO" id="GO:0004177">
    <property type="term" value="F:aminopeptidase activity"/>
    <property type="evidence" value="ECO:0007669"/>
    <property type="project" value="UniProtKB-KW"/>
</dbReference>
<evidence type="ECO:0000256" key="6">
    <source>
        <dbReference type="ARBA" id="ARBA00022670"/>
    </source>
</evidence>
<sequence length="1346" mass="149908">MSMNTMIDNSQSNEAVNKFPSQNLIPKALTQQTQFLKKYPQYDGRNVIIAIMDTGVDPALPGMQFTTTGERKVIDCYDTSGSGDVDTSTIKKVEVDGTLVGLSGRRLKIPEKWQNPSGKYHLGIKPLFELYPSNLASRITKEKKEEHLDSEQNLAVADVLRRIQEHEKEVGGTSEHLKDKLERENLNYQLEYLRSFEKQTDVGPIADCLVWHDGNKWNACVDTSFRGRLNLCTVLTTYKDSLQYAFFTEKDKFTYTVNIHNNGKLLEIVTCAGAHGSHVAHIAAAHYPEEPDKNGLAPGAKIISFCIGDGRLGSMETGQALTRALKKCAELGVDVVNYSYGEAARFPNTGAIVDVLRKMVFKDGITFISSAGNNGPALSTGGSPGSSSEAAIGVGAYIPPEGVDVLYGARTKHEANLYPWSSRGPVPDGSRGVSISAPGVAIAGVPKYQLHGVELMNGTSMSSPNATGNVACLMSALKANQIPISPYRIRIGLENSALFPETSDITPLDVGSGLVQLEDAFDWFKTADSIPESLSTVEVSVSDVSSTVSEHGKRGIYLRESYQTEKVSDFIVSISPKFKLLSSHDEKIDFARNIKLSSTVDYLDHPKVMVLTNQSSNFQLRVDPTKLPIGCHYAEIHGVDTDNPQSGPLFKVPITIIKPVILTNEDNYQLKQSFGLEPAKPFRLFVRNPDGAQYLKLKLKTANPETVSKLYLHVIDQTPAYSYREREMSKVGRKKKNRIFCALEPGNESVYYKRVAEGRTLDITMVLQWNNVEKKEIVDFELSYQGPKSEVPLWYTNQAAHPLKVSNSLRYEVLAPSVSLTHCRHNLRPTEAKVVPLGPRDLSHDGIQMFGLHLTYKFNVSKPAEYSFWLPEITDYLYENPFECILVHIYEGRRFVHASSSFPQRYYKRLSKGDHRVKIQIRHQNDQLLEKFKDAVLELRWKLSAALTIDCYRTHAEALKGDGKKVTSLPMRPGQQAMLYFAPLPEDKLPKGIHSGDVLSGYYTLASDETAKKSIQYLALLNVSENNAKKIGKALSTVAVEAGKTPEKSAAEKYEESLRDHKIKQLSGLKDAELAEQIYKELLEKYPEHLPLLTAQLQRLHGEKKKDIGKVNEVAEKILEIAKPAEVLQFFGGKIEEHEEDLKKKKELTNRKQAIIKTLQLKTEVLLDAHLAATKLKIPPTFRNLQGKASSDSESKENTPSPEEKSAEKEDSDNEKAAVTACEAPDDNNNPDPPLSDPPQENVENTPTEDLPVIPLADIDAVYNELMRFADHNDPAILLLTAKRAVAHEYYGIALRCVNKIINEGKATQDLQKALFELADSLGFTHVAQQLKNEYIVKYCINDRLF</sequence>
<dbReference type="GO" id="GO:0004252">
    <property type="term" value="F:serine-type endopeptidase activity"/>
    <property type="evidence" value="ECO:0007669"/>
    <property type="project" value="UniProtKB-UniRule"/>
</dbReference>
<proteinExistence type="inferred from homology"/>
<dbReference type="FunFam" id="3.40.50.200:FF:000003">
    <property type="entry name" value="Tripeptidyl peptidase 2"/>
    <property type="match status" value="1"/>
</dbReference>
<dbReference type="eggNOG" id="KOG1114">
    <property type="taxonomic scope" value="Eukaryota"/>
</dbReference>
<dbReference type="FunFam" id="3.40.50.200:FF:000039">
    <property type="entry name" value="Predicted protein"/>
    <property type="match status" value="1"/>
</dbReference>
<dbReference type="SUPFAM" id="SSF52743">
    <property type="entry name" value="Subtilisin-like"/>
    <property type="match status" value="1"/>
</dbReference>
<dbReference type="InterPro" id="IPR022229">
    <property type="entry name" value="TPPII_Ig-like-2"/>
</dbReference>
<feature type="domain" description="Tripeptidyl peptidase II second Ig-like" evidence="13">
    <location>
        <begin position="808"/>
        <end position="993"/>
    </location>
</feature>
<comment type="catalytic activity">
    <reaction evidence="1">
        <text>Release of an N-terminal tripeptide from a polypeptide.</text>
        <dbReference type="EC" id="3.4.14.10"/>
    </reaction>
</comment>
<accession>A0A1I7RRD6</accession>
<dbReference type="Gene3D" id="6.10.250.3080">
    <property type="match status" value="1"/>
</dbReference>
<evidence type="ECO:0000313" key="16">
    <source>
        <dbReference type="Proteomes" id="UP000095284"/>
    </source>
</evidence>
<feature type="domain" description="Tripeptidyl peptidase II C-terminal" evidence="14">
    <location>
        <begin position="1044"/>
        <end position="1106"/>
    </location>
</feature>
<name>A0A1I7RRD6_BURXY</name>
<dbReference type="GO" id="GO:0006508">
    <property type="term" value="P:proteolysis"/>
    <property type="evidence" value="ECO:0007669"/>
    <property type="project" value="UniProtKB-KW"/>
</dbReference>
<dbReference type="InterPro" id="IPR015500">
    <property type="entry name" value="Peptidase_S8_subtilisin-rel"/>
</dbReference>
<organism evidence="16 17">
    <name type="scientific">Bursaphelenchus xylophilus</name>
    <name type="common">Pinewood nematode worm</name>
    <name type="synonym">Aphelenchoides xylophilus</name>
    <dbReference type="NCBI Taxonomy" id="6326"/>
    <lineage>
        <taxon>Eukaryota</taxon>
        <taxon>Metazoa</taxon>
        <taxon>Ecdysozoa</taxon>
        <taxon>Nematoda</taxon>
        <taxon>Chromadorea</taxon>
        <taxon>Rhabditida</taxon>
        <taxon>Tylenchina</taxon>
        <taxon>Tylenchomorpha</taxon>
        <taxon>Aphelenchoidea</taxon>
        <taxon>Aphelenchoididae</taxon>
        <taxon>Bursaphelenchus</taxon>
    </lineage>
</organism>
<evidence type="ECO:0000256" key="1">
    <source>
        <dbReference type="ARBA" id="ARBA00001910"/>
    </source>
</evidence>
<evidence type="ECO:0000313" key="17">
    <source>
        <dbReference type="WBParaSite" id="BXY_0328300.1"/>
    </source>
</evidence>
<evidence type="ECO:0000256" key="10">
    <source>
        <dbReference type="PROSITE-ProRule" id="PRU01240"/>
    </source>
</evidence>
<dbReference type="Pfam" id="PF12583">
    <property type="entry name" value="TPPII_C"/>
    <property type="match status" value="1"/>
</dbReference>
<dbReference type="PROSITE" id="PS00138">
    <property type="entry name" value="SUBTILASE_SER"/>
    <property type="match status" value="1"/>
</dbReference>
<dbReference type="PROSITE" id="PS51892">
    <property type="entry name" value="SUBTILASE"/>
    <property type="match status" value="1"/>
</dbReference>
<dbReference type="EC" id="3.4.14.10" evidence="3"/>
<dbReference type="InterPro" id="IPR036852">
    <property type="entry name" value="Peptidase_S8/S53_dom_sf"/>
</dbReference>
<dbReference type="PANTHER" id="PTHR43806:SF14">
    <property type="entry name" value="TRIPEPTIDYL-PEPTIDASE 2"/>
    <property type="match status" value="1"/>
</dbReference>
<evidence type="ECO:0000256" key="3">
    <source>
        <dbReference type="ARBA" id="ARBA00012462"/>
    </source>
</evidence>
<dbReference type="Gene3D" id="2.60.40.3170">
    <property type="match status" value="1"/>
</dbReference>
<dbReference type="Pfam" id="PF00082">
    <property type="entry name" value="Peptidase_S8"/>
    <property type="match status" value="1"/>
</dbReference>
<keyword evidence="6 10" id="KW-0645">Protease</keyword>
<feature type="domain" description="Peptidase S8/S53" evidence="12">
    <location>
        <begin position="44"/>
        <end position="498"/>
    </location>
</feature>
<dbReference type="InterPro" id="IPR050131">
    <property type="entry name" value="Peptidase_S8_subtilisin-like"/>
</dbReference>
<feature type="active site" description="Charge relay system" evidence="10">
    <location>
        <position position="275"/>
    </location>
</feature>
<dbReference type="InterPro" id="IPR023828">
    <property type="entry name" value="Peptidase_S8_Ser-AS"/>
</dbReference>
<dbReference type="InterPro" id="IPR048383">
    <property type="entry name" value="TPPII_Ig-like-1"/>
</dbReference>
<dbReference type="PRINTS" id="PR00723">
    <property type="entry name" value="SUBTILISIN"/>
</dbReference>
<evidence type="ECO:0000256" key="2">
    <source>
        <dbReference type="ARBA" id="ARBA00011073"/>
    </source>
</evidence>
<evidence type="ECO:0000259" key="12">
    <source>
        <dbReference type="Pfam" id="PF00082"/>
    </source>
</evidence>
<reference evidence="17" key="1">
    <citation type="submission" date="2016-11" db="UniProtKB">
        <authorList>
            <consortium name="WormBaseParasite"/>
        </authorList>
    </citation>
    <scope>IDENTIFICATION</scope>
</reference>
<feature type="domain" description="Tripeptidyl-peptidase II first Ig-like" evidence="15">
    <location>
        <begin position="547"/>
        <end position="657"/>
    </location>
</feature>
<evidence type="ECO:0000256" key="11">
    <source>
        <dbReference type="SAM" id="MobiDB-lite"/>
    </source>
</evidence>
<dbReference type="InterPro" id="IPR022232">
    <property type="entry name" value="TPPII_C_art"/>
</dbReference>
<feature type="region of interest" description="Disordered" evidence="11">
    <location>
        <begin position="1183"/>
        <end position="1251"/>
    </location>
</feature>
<dbReference type="Proteomes" id="UP000095284">
    <property type="component" value="Unplaced"/>
</dbReference>
<dbReference type="InterPro" id="IPR000209">
    <property type="entry name" value="Peptidase_S8/S53_dom"/>
</dbReference>
<evidence type="ECO:0000256" key="9">
    <source>
        <dbReference type="ARBA" id="ARBA00032232"/>
    </source>
</evidence>
<dbReference type="InterPro" id="IPR046940">
    <property type="entry name" value="TPPII_Ig-like_sf"/>
</dbReference>
<evidence type="ECO:0000256" key="4">
    <source>
        <dbReference type="ARBA" id="ARBA00020244"/>
    </source>
</evidence>
<evidence type="ECO:0000259" key="14">
    <source>
        <dbReference type="Pfam" id="PF12583"/>
    </source>
</evidence>
<evidence type="ECO:0000256" key="8">
    <source>
        <dbReference type="ARBA" id="ARBA00022825"/>
    </source>
</evidence>
<dbReference type="InterPro" id="IPR046939">
    <property type="entry name" value="TPPII_C_sf"/>
</dbReference>
<feature type="compositionally biased region" description="Basic and acidic residues" evidence="11">
    <location>
        <begin position="1191"/>
        <end position="1209"/>
    </location>
</feature>
<dbReference type="PANTHER" id="PTHR43806">
    <property type="entry name" value="PEPTIDASE S8"/>
    <property type="match status" value="1"/>
</dbReference>
<dbReference type="GO" id="GO:0005829">
    <property type="term" value="C:cytosol"/>
    <property type="evidence" value="ECO:0007669"/>
    <property type="project" value="TreeGrafter"/>
</dbReference>
<evidence type="ECO:0000259" key="15">
    <source>
        <dbReference type="Pfam" id="PF21223"/>
    </source>
</evidence>
<comment type="similarity">
    <text evidence="2 10">Belongs to the peptidase S8 family.</text>
</comment>
<dbReference type="Pfam" id="PF12580">
    <property type="entry name" value="TPPII"/>
    <property type="match status" value="1"/>
</dbReference>
<keyword evidence="7 10" id="KW-0378">Hydrolase</keyword>
<feature type="active site" description="Charge relay system" evidence="10">
    <location>
        <position position="53"/>
    </location>
</feature>
<feature type="active site" description="Charge relay system" evidence="10">
    <location>
        <position position="460"/>
    </location>
</feature>